<evidence type="ECO:0000259" key="10">
    <source>
        <dbReference type="SMART" id="SM00976"/>
    </source>
</evidence>
<evidence type="ECO:0000256" key="7">
    <source>
        <dbReference type="ARBA" id="ARBA00023125"/>
    </source>
</evidence>
<dbReference type="OrthoDB" id="2186770at2759"/>
<dbReference type="Pfam" id="PF02765">
    <property type="entry name" value="POT1"/>
    <property type="match status" value="1"/>
</dbReference>
<dbReference type="InterPro" id="IPR032042">
    <property type="entry name" value="POT1PC"/>
</dbReference>
<dbReference type="CDD" id="cd04497">
    <property type="entry name" value="hPOT1_OB1_like"/>
    <property type="match status" value="1"/>
</dbReference>
<evidence type="ECO:0000256" key="3">
    <source>
        <dbReference type="ARBA" id="ARBA00008442"/>
    </source>
</evidence>
<dbReference type="FunFam" id="2.40.50.140:FF:000303">
    <property type="entry name" value="Protection of telomeres protein 1"/>
    <property type="match status" value="1"/>
</dbReference>
<dbReference type="GO" id="GO:0016233">
    <property type="term" value="P:telomere capping"/>
    <property type="evidence" value="ECO:0007669"/>
    <property type="project" value="TreeGrafter"/>
</dbReference>
<dbReference type="Gene3D" id="2.40.50.140">
    <property type="entry name" value="Nucleic acid-binding proteins"/>
    <property type="match status" value="2"/>
</dbReference>
<evidence type="ECO:0000256" key="1">
    <source>
        <dbReference type="ARBA" id="ARBA00004123"/>
    </source>
</evidence>
<evidence type="ECO:0000256" key="4">
    <source>
        <dbReference type="ARBA" id="ARBA00015253"/>
    </source>
</evidence>
<keyword evidence="5" id="KW-0158">Chromosome</keyword>
<feature type="region of interest" description="Disordered" evidence="9">
    <location>
        <begin position="352"/>
        <end position="397"/>
    </location>
</feature>
<evidence type="ECO:0000313" key="11">
    <source>
        <dbReference type="EMBL" id="KMM68360.1"/>
    </source>
</evidence>
<dbReference type="SMART" id="SM00976">
    <property type="entry name" value="Telo_bind"/>
    <property type="match status" value="1"/>
</dbReference>
<evidence type="ECO:0000256" key="8">
    <source>
        <dbReference type="ARBA" id="ARBA00023242"/>
    </source>
</evidence>
<reference evidence="11 12" key="1">
    <citation type="submission" date="2007-06" db="EMBL/GenBank/DDBJ databases">
        <title>The Genome Sequence of Coccidioides posadasii RMSCC_3488.</title>
        <authorList>
            <consortium name="Coccidioides Genome Resources Consortium"/>
            <consortium name="The Broad Institute Genome Sequencing Platform"/>
            <person name="Henn M.R."/>
            <person name="Sykes S."/>
            <person name="Young S."/>
            <person name="Jaffe D."/>
            <person name="Berlin A."/>
            <person name="Alvarez P."/>
            <person name="Butler J."/>
            <person name="Gnerre S."/>
            <person name="Grabherr M."/>
            <person name="Mauceli E."/>
            <person name="Brockman W."/>
            <person name="Kodira C."/>
            <person name="Alvarado L."/>
            <person name="Zeng Q."/>
            <person name="Crawford M."/>
            <person name="Antoine C."/>
            <person name="Devon K."/>
            <person name="Galgiani J."/>
            <person name="Orsborn K."/>
            <person name="Lewis M.L."/>
            <person name="Nusbaum C."/>
            <person name="Galagan J."/>
            <person name="Birren B."/>
        </authorList>
    </citation>
    <scope>NUCLEOTIDE SEQUENCE [LARGE SCALE GENOMIC DNA]</scope>
    <source>
        <strain evidence="11 12">RMSCC 3488</strain>
    </source>
</reference>
<keyword evidence="6" id="KW-0779">Telomere</keyword>
<keyword evidence="8" id="KW-0539">Nucleus</keyword>
<evidence type="ECO:0000256" key="9">
    <source>
        <dbReference type="SAM" id="MobiDB-lite"/>
    </source>
</evidence>
<dbReference type="InterPro" id="IPR028389">
    <property type="entry name" value="POT1"/>
</dbReference>
<dbReference type="InterPro" id="IPR011564">
    <property type="entry name" value="Telomer_end-bd_POT1/Cdc13"/>
</dbReference>
<organism evidence="11 12">
    <name type="scientific">Coccidioides posadasii RMSCC 3488</name>
    <dbReference type="NCBI Taxonomy" id="454284"/>
    <lineage>
        <taxon>Eukaryota</taxon>
        <taxon>Fungi</taxon>
        <taxon>Dikarya</taxon>
        <taxon>Ascomycota</taxon>
        <taxon>Pezizomycotina</taxon>
        <taxon>Eurotiomycetes</taxon>
        <taxon>Eurotiomycetidae</taxon>
        <taxon>Onygenales</taxon>
        <taxon>Onygenaceae</taxon>
        <taxon>Coccidioides</taxon>
    </lineage>
</organism>
<accession>A0A0J6FG86</accession>
<name>A0A0J6FG86_COCPO</name>
<dbReference type="PANTHER" id="PTHR14513">
    <property type="entry name" value="PROTECTION OF TELOMERES 1"/>
    <property type="match status" value="1"/>
</dbReference>
<protein>
    <recommendedName>
        <fullName evidence="4">Protection of telomeres protein 1</fullName>
    </recommendedName>
</protein>
<sequence length="635" mass="72377">MVTRIPPNFTDIQTARSMSRGVVNVIGVVIDSLPPAPSQGTSWISTFTLKASDLGDDYLTGLKIRYFHDVDRYLPSPKVGDVVLLRHINLDLYNGKTIGLSRSSRVTPWVVFEARPTQRPTLSTVLCPGERPPSAAETKYAGYLLGLYRGDGSRPSMAPATPAITVERSVSMPSSIQPTTRKADKFRLVKDAEYGSFVDIVGQVVKTFSEYEKLLLYVTDYTQNKNLFDYSFDNDGRDGDEFNYSSRSKRKWPGPYGRMTIQVTLWEPHSNFARDNIKEDDFVLLRNVRIKPGRSSGVMEGAMHTDRQFHAKVGVSLLDVNEGDERLKGLVRRKLEYWRKLKGRLAIEDGKRQLSDGEGSGKKTKKNKRQRKNKPQRVNNQAEATTTSVRPKRDELNPHVRSNYLATPTRTVEQILHNESHWNVGPGGIQYRMPFQNLKYRASVRVVDFFPPNLEDFAVPYNPEYAMLRDTVDGSDLSDSDEEPIIGQQIWEWRFCLLVEDGGPGIRHPPGQRRERLKLFVTGPDAVFLLSIDPVNLRKNPDVLASLREKLFILWGDLEERKNSNSEIFNPNDTAAINTKPFTCCIKEYGVRVAFECADDNDENDDADENDEDHQETSNSFCWERRFRMFDTRVM</sequence>
<dbReference type="InterPro" id="IPR012340">
    <property type="entry name" value="NA-bd_OB-fold"/>
</dbReference>
<dbReference type="GO" id="GO:0098505">
    <property type="term" value="F:G-rich strand telomeric DNA binding"/>
    <property type="evidence" value="ECO:0007669"/>
    <property type="project" value="TreeGrafter"/>
</dbReference>
<dbReference type="PANTHER" id="PTHR14513:SF0">
    <property type="entry name" value="PROTECTION OF TELOMERES PROTEIN 1"/>
    <property type="match status" value="1"/>
</dbReference>
<keyword evidence="7" id="KW-0238">DNA-binding</keyword>
<comment type="similarity">
    <text evidence="3">Belongs to the telombin family.</text>
</comment>
<evidence type="ECO:0000256" key="6">
    <source>
        <dbReference type="ARBA" id="ARBA00022895"/>
    </source>
</evidence>
<dbReference type="SUPFAM" id="SSF50249">
    <property type="entry name" value="Nucleic acid-binding proteins"/>
    <property type="match status" value="2"/>
</dbReference>
<dbReference type="VEuPathDB" id="FungiDB:CPAG_04689"/>
<dbReference type="Pfam" id="PF16686">
    <property type="entry name" value="POT1PC"/>
    <property type="match status" value="1"/>
</dbReference>
<gene>
    <name evidence="11" type="ORF">CPAG_04689</name>
</gene>
<reference evidence="12" key="3">
    <citation type="journal article" date="2010" name="Genome Res.">
        <title>Population genomic sequencing of Coccidioides fungi reveals recent hybridization and transposon control.</title>
        <authorList>
            <person name="Neafsey D.E."/>
            <person name="Barker B.M."/>
            <person name="Sharpton T.J."/>
            <person name="Stajich J.E."/>
            <person name="Park D.J."/>
            <person name="Whiston E."/>
            <person name="Hung C.-Y."/>
            <person name="McMahan C."/>
            <person name="White J."/>
            <person name="Sykes S."/>
            <person name="Heiman D."/>
            <person name="Young S."/>
            <person name="Zeng Q."/>
            <person name="Abouelleil A."/>
            <person name="Aftuck L."/>
            <person name="Bessette D."/>
            <person name="Brown A."/>
            <person name="FitzGerald M."/>
            <person name="Lui A."/>
            <person name="Macdonald J.P."/>
            <person name="Priest M."/>
            <person name="Orbach M.J."/>
            <person name="Galgiani J.N."/>
            <person name="Kirkland T.N."/>
            <person name="Cole G.T."/>
            <person name="Birren B.W."/>
            <person name="Henn M.R."/>
            <person name="Taylor J.W."/>
            <person name="Rounsley S.D."/>
        </authorList>
    </citation>
    <scope>NUCLEOTIDE SEQUENCE [LARGE SCALE GENOMIC DNA]</scope>
    <source>
        <strain evidence="12">RMSCC 3488</strain>
    </source>
</reference>
<evidence type="ECO:0000256" key="2">
    <source>
        <dbReference type="ARBA" id="ARBA00004574"/>
    </source>
</evidence>
<dbReference type="EMBL" id="DS268110">
    <property type="protein sequence ID" value="KMM68360.1"/>
    <property type="molecule type" value="Genomic_DNA"/>
</dbReference>
<comment type="subcellular location">
    <subcellularLocation>
        <location evidence="2">Chromosome</location>
        <location evidence="2">Telomere</location>
    </subcellularLocation>
    <subcellularLocation>
        <location evidence="1">Nucleus</location>
    </subcellularLocation>
</comment>
<dbReference type="GO" id="GO:0000783">
    <property type="term" value="C:nuclear telomere cap complex"/>
    <property type="evidence" value="ECO:0007669"/>
    <property type="project" value="TreeGrafter"/>
</dbReference>
<feature type="domain" description="Telomeric single stranded DNA binding POT1/Cdc13" evidence="10">
    <location>
        <begin position="9"/>
        <end position="141"/>
    </location>
</feature>
<dbReference type="AlphaFoldDB" id="A0A0J6FG86"/>
<dbReference type="GO" id="GO:0010521">
    <property type="term" value="F:telomerase inhibitor activity"/>
    <property type="evidence" value="ECO:0007669"/>
    <property type="project" value="TreeGrafter"/>
</dbReference>
<evidence type="ECO:0000313" key="12">
    <source>
        <dbReference type="Proteomes" id="UP000054567"/>
    </source>
</evidence>
<dbReference type="GO" id="GO:0032210">
    <property type="term" value="P:regulation of telomere maintenance via telomerase"/>
    <property type="evidence" value="ECO:0007669"/>
    <property type="project" value="TreeGrafter"/>
</dbReference>
<feature type="compositionally biased region" description="Basic and acidic residues" evidence="9">
    <location>
        <begin position="352"/>
        <end position="361"/>
    </location>
</feature>
<reference evidence="12" key="2">
    <citation type="journal article" date="2009" name="Genome Res.">
        <title>Comparative genomic analyses of the human fungal pathogens Coccidioides and their relatives.</title>
        <authorList>
            <person name="Sharpton T.J."/>
            <person name="Stajich J.E."/>
            <person name="Rounsley S.D."/>
            <person name="Gardner M.J."/>
            <person name="Wortman J.R."/>
            <person name="Jordar V.S."/>
            <person name="Maiti R."/>
            <person name="Kodira C.D."/>
            <person name="Neafsey D.E."/>
            <person name="Zeng Q."/>
            <person name="Hung C.-Y."/>
            <person name="McMahan C."/>
            <person name="Muszewska A."/>
            <person name="Grynberg M."/>
            <person name="Mandel M.A."/>
            <person name="Kellner E.M."/>
            <person name="Barker B.M."/>
            <person name="Galgiani J.N."/>
            <person name="Orbach M.J."/>
            <person name="Kirkland T.N."/>
            <person name="Cole G.T."/>
            <person name="Henn M.R."/>
            <person name="Birren B.W."/>
            <person name="Taylor J.W."/>
        </authorList>
    </citation>
    <scope>NUCLEOTIDE SEQUENCE [LARGE SCALE GENOMIC DNA]</scope>
    <source>
        <strain evidence="12">RMSCC 3488</strain>
    </source>
</reference>
<dbReference type="Proteomes" id="UP000054567">
    <property type="component" value="Unassembled WGS sequence"/>
</dbReference>
<proteinExistence type="inferred from homology"/>
<feature type="compositionally biased region" description="Basic residues" evidence="9">
    <location>
        <begin position="362"/>
        <end position="375"/>
    </location>
</feature>
<evidence type="ECO:0000256" key="5">
    <source>
        <dbReference type="ARBA" id="ARBA00022454"/>
    </source>
</evidence>